<dbReference type="EMBL" id="SAWZ01000002">
    <property type="protein sequence ID" value="RXR07523.1"/>
    <property type="molecule type" value="Genomic_DNA"/>
</dbReference>
<dbReference type="CDD" id="cd05233">
    <property type="entry name" value="SDR_c"/>
    <property type="match status" value="1"/>
</dbReference>
<proteinExistence type="inferred from homology"/>
<reference evidence="3 4" key="1">
    <citation type="submission" date="2019-01" db="EMBL/GenBank/DDBJ databases">
        <title>Pseudoxanthomonas composti sp. nov., isolated from compost.</title>
        <authorList>
            <person name="Yang G."/>
        </authorList>
    </citation>
    <scope>NUCLEOTIDE SEQUENCE [LARGE SCALE GENOMIC DNA]</scope>
    <source>
        <strain evidence="3 4">GSS15</strain>
    </source>
</reference>
<dbReference type="OrthoDB" id="6028059at2"/>
<dbReference type="Gene3D" id="3.40.50.720">
    <property type="entry name" value="NAD(P)-binding Rossmann-like Domain"/>
    <property type="match status" value="1"/>
</dbReference>
<evidence type="ECO:0000313" key="4">
    <source>
        <dbReference type="Proteomes" id="UP000289784"/>
    </source>
</evidence>
<name>A0A4Q1JZ59_9GAMM</name>
<keyword evidence="2" id="KW-0560">Oxidoreductase</keyword>
<evidence type="ECO:0000256" key="1">
    <source>
        <dbReference type="ARBA" id="ARBA00006484"/>
    </source>
</evidence>
<dbReference type="GO" id="GO:0016491">
    <property type="term" value="F:oxidoreductase activity"/>
    <property type="evidence" value="ECO:0007669"/>
    <property type="project" value="UniProtKB-KW"/>
</dbReference>
<dbReference type="InterPro" id="IPR036291">
    <property type="entry name" value="NAD(P)-bd_dom_sf"/>
</dbReference>
<dbReference type="PANTHER" id="PTHR43669:SF12">
    <property type="entry name" value="BLR5618 PROTEIN"/>
    <property type="match status" value="1"/>
</dbReference>
<protein>
    <submittedName>
        <fullName evidence="3">SDR family oxidoreductase</fullName>
    </submittedName>
</protein>
<dbReference type="RefSeq" id="WP_129470334.1">
    <property type="nucleotide sequence ID" value="NZ_SAWZ01000002.1"/>
</dbReference>
<accession>A0A4Q1JZ59</accession>
<keyword evidence="4" id="KW-1185">Reference proteome</keyword>
<evidence type="ECO:0000256" key="2">
    <source>
        <dbReference type="ARBA" id="ARBA00023002"/>
    </source>
</evidence>
<gene>
    <name evidence="3" type="ORF">EPA99_06355</name>
</gene>
<dbReference type="PANTHER" id="PTHR43669">
    <property type="entry name" value="5-KETO-D-GLUCONATE 5-REDUCTASE"/>
    <property type="match status" value="1"/>
</dbReference>
<comment type="caution">
    <text evidence="3">The sequence shown here is derived from an EMBL/GenBank/DDBJ whole genome shotgun (WGS) entry which is preliminary data.</text>
</comment>
<comment type="similarity">
    <text evidence="1">Belongs to the short-chain dehydrogenases/reductases (SDR) family.</text>
</comment>
<dbReference type="AlphaFoldDB" id="A0A4Q1JZ59"/>
<dbReference type="InterPro" id="IPR002347">
    <property type="entry name" value="SDR_fam"/>
</dbReference>
<evidence type="ECO:0000313" key="3">
    <source>
        <dbReference type="EMBL" id="RXR07523.1"/>
    </source>
</evidence>
<organism evidence="3 4">
    <name type="scientific">Pseudoxanthomonas composti</name>
    <dbReference type="NCBI Taxonomy" id="2137479"/>
    <lineage>
        <taxon>Bacteria</taxon>
        <taxon>Pseudomonadati</taxon>
        <taxon>Pseudomonadota</taxon>
        <taxon>Gammaproteobacteria</taxon>
        <taxon>Lysobacterales</taxon>
        <taxon>Lysobacteraceae</taxon>
        <taxon>Pseudoxanthomonas</taxon>
    </lineage>
</organism>
<sequence>MRRSNPEALVLGADGVIGYGLVGALLEVGSPVLAVGRDGPRMQALADYFADEPGLTFLREASVADEAAAQSLAQRIAQRGKPLRAVFASLSGLPRAGRLLDQPADVLRERIEQDVLPHLAAARHLLPLLARFNEESPYQSCHYVLLDGPLPKNGWAGHGHYSVAAAATRMLAQMLHEEAAQLGVRVQLLATEHPISTPENAADACAEWPSALAVGRQAVALMTHKGPAAPIIGRAGSKACVPTQPLYPLERASTADPP</sequence>
<dbReference type="Proteomes" id="UP000289784">
    <property type="component" value="Unassembled WGS sequence"/>
</dbReference>
<dbReference type="SUPFAM" id="SSF51735">
    <property type="entry name" value="NAD(P)-binding Rossmann-fold domains"/>
    <property type="match status" value="1"/>
</dbReference>
<dbReference type="Pfam" id="PF00106">
    <property type="entry name" value="adh_short"/>
    <property type="match status" value="1"/>
</dbReference>